<dbReference type="InterPro" id="IPR036097">
    <property type="entry name" value="HisK_dim/P_sf"/>
</dbReference>
<dbReference type="SUPFAM" id="SSF47384">
    <property type="entry name" value="Homodimeric domain of signal transducing histidine kinase"/>
    <property type="match status" value="1"/>
</dbReference>
<keyword evidence="10" id="KW-0812">Transmembrane</keyword>
<dbReference type="SMART" id="SM00387">
    <property type="entry name" value="HATPase_c"/>
    <property type="match status" value="1"/>
</dbReference>
<dbReference type="EC" id="2.7.13.3" evidence="3"/>
<evidence type="ECO:0000256" key="1">
    <source>
        <dbReference type="ARBA" id="ARBA00000085"/>
    </source>
</evidence>
<dbReference type="CDD" id="cd00075">
    <property type="entry name" value="HATPase"/>
    <property type="match status" value="1"/>
</dbReference>
<evidence type="ECO:0000313" key="14">
    <source>
        <dbReference type="Proteomes" id="UP000030588"/>
    </source>
</evidence>
<evidence type="ECO:0000313" key="13">
    <source>
        <dbReference type="EMBL" id="NEY19106.1"/>
    </source>
</evidence>
<comment type="subcellular location">
    <subcellularLocation>
        <location evidence="2">Cell membrane</location>
        <topology evidence="2">Multi-pass membrane protein</topology>
    </subcellularLocation>
</comment>
<proteinExistence type="predicted"/>
<evidence type="ECO:0000256" key="3">
    <source>
        <dbReference type="ARBA" id="ARBA00012438"/>
    </source>
</evidence>
<dbReference type="InterPro" id="IPR004358">
    <property type="entry name" value="Sig_transdc_His_kin-like_C"/>
</dbReference>
<dbReference type="InterPro" id="IPR003661">
    <property type="entry name" value="HisK_dim/P_dom"/>
</dbReference>
<keyword evidence="15" id="KW-1185">Reference proteome</keyword>
<dbReference type="InterPro" id="IPR050736">
    <property type="entry name" value="Sensor_HK_Regulatory"/>
</dbReference>
<keyword evidence="4" id="KW-0597">Phosphoprotein</keyword>
<evidence type="ECO:0000256" key="6">
    <source>
        <dbReference type="ARBA" id="ARBA00022741"/>
    </source>
</evidence>
<dbReference type="EMBL" id="JRUN01000049">
    <property type="protein sequence ID" value="KHD84633.1"/>
    <property type="molecule type" value="Genomic_DNA"/>
</dbReference>
<gene>
    <name evidence="13" type="ORF">G4D61_03865</name>
    <name evidence="12" type="ORF">NG54_14330</name>
</gene>
<evidence type="ECO:0000313" key="15">
    <source>
        <dbReference type="Proteomes" id="UP000476934"/>
    </source>
</evidence>
<comment type="caution">
    <text evidence="12">The sequence shown here is derived from an EMBL/GenBank/DDBJ whole genome shotgun (WGS) entry which is preliminary data.</text>
</comment>
<dbReference type="OrthoDB" id="9813151at2"/>
<comment type="catalytic activity">
    <reaction evidence="1">
        <text>ATP + protein L-histidine = ADP + protein N-phospho-L-histidine.</text>
        <dbReference type="EC" id="2.7.13.3"/>
    </reaction>
</comment>
<dbReference type="FunFam" id="1.10.287.130:FF:000036">
    <property type="entry name" value="Two-component sensor histidine kinase"/>
    <property type="match status" value="1"/>
</dbReference>
<dbReference type="STRING" id="363870.NG54_14330"/>
<dbReference type="InterPro" id="IPR036890">
    <property type="entry name" value="HATPase_C_sf"/>
</dbReference>
<reference evidence="13 15" key="3">
    <citation type="submission" date="2020-03" db="EMBL/GenBank/DDBJ databases">
        <title>Bacillus aquiflavi sp. nov., isolated from yellow water of strong flavor Chinese baijiu in Yibin region of China.</title>
        <authorList>
            <person name="Xie J."/>
        </authorList>
    </citation>
    <scope>NUCLEOTIDE SEQUENCE [LARGE SCALE GENOMIC DNA]</scope>
    <source>
        <strain evidence="13 15">Gsoil 114</strain>
    </source>
</reference>
<evidence type="ECO:0000256" key="5">
    <source>
        <dbReference type="ARBA" id="ARBA00022679"/>
    </source>
</evidence>
<dbReference type="CDD" id="cd00082">
    <property type="entry name" value="HisKA"/>
    <property type="match status" value="1"/>
</dbReference>
<dbReference type="Pfam" id="PF02518">
    <property type="entry name" value="HATPase_c"/>
    <property type="match status" value="1"/>
</dbReference>
<dbReference type="EMBL" id="JAAIWK010000004">
    <property type="protein sequence ID" value="NEY19106.1"/>
    <property type="molecule type" value="Genomic_DNA"/>
</dbReference>
<evidence type="ECO:0000256" key="9">
    <source>
        <dbReference type="ARBA" id="ARBA00023012"/>
    </source>
</evidence>
<evidence type="ECO:0000259" key="11">
    <source>
        <dbReference type="PROSITE" id="PS50109"/>
    </source>
</evidence>
<dbReference type="Proteomes" id="UP000030588">
    <property type="component" value="Unassembled WGS sequence"/>
</dbReference>
<dbReference type="Gene3D" id="3.30.565.10">
    <property type="entry name" value="Histidine kinase-like ATPase, C-terminal domain"/>
    <property type="match status" value="1"/>
</dbReference>
<dbReference type="Gene3D" id="1.10.287.130">
    <property type="match status" value="1"/>
</dbReference>
<keyword evidence="7 12" id="KW-0418">Kinase</keyword>
<keyword evidence="8" id="KW-0067">ATP-binding</keyword>
<keyword evidence="5" id="KW-0808">Transferase</keyword>
<organism evidence="12 14">
    <name type="scientific">Heyndrickxia ginsengihumi</name>
    <dbReference type="NCBI Taxonomy" id="363870"/>
    <lineage>
        <taxon>Bacteria</taxon>
        <taxon>Bacillati</taxon>
        <taxon>Bacillota</taxon>
        <taxon>Bacilli</taxon>
        <taxon>Bacillales</taxon>
        <taxon>Bacillaceae</taxon>
        <taxon>Heyndrickxia</taxon>
    </lineage>
</organism>
<dbReference type="Pfam" id="PF00512">
    <property type="entry name" value="HisKA"/>
    <property type="match status" value="1"/>
</dbReference>
<feature type="domain" description="Histidine kinase" evidence="11">
    <location>
        <begin position="187"/>
        <end position="403"/>
    </location>
</feature>
<evidence type="ECO:0000256" key="7">
    <source>
        <dbReference type="ARBA" id="ARBA00022777"/>
    </source>
</evidence>
<dbReference type="RefSeq" id="WP_025730391.1">
    <property type="nucleotide sequence ID" value="NZ_JAAIWK010000004.1"/>
</dbReference>
<feature type="transmembrane region" description="Helical" evidence="10">
    <location>
        <begin position="144"/>
        <end position="167"/>
    </location>
</feature>
<reference evidence="12 14" key="1">
    <citation type="submission" date="2014-10" db="EMBL/GenBank/DDBJ databases">
        <title>Draft genome of phytase producing Bacillus ginsengihumi strain M2.11.</title>
        <authorList>
            <person name="Toymentseva A."/>
            <person name="Boulygina E.A."/>
            <person name="Kazakov S.V."/>
            <person name="Kayumov I."/>
            <person name="Suleimanova A.D."/>
            <person name="Mardanova A.M."/>
            <person name="Maria S.N."/>
            <person name="Sergey M.Y."/>
            <person name="Sharipova M.R."/>
        </authorList>
    </citation>
    <scope>NUCLEOTIDE SEQUENCE [LARGE SCALE GENOMIC DNA]</scope>
    <source>
        <strain evidence="12 14">M2.11</strain>
    </source>
</reference>
<dbReference type="PANTHER" id="PTHR43711:SF26">
    <property type="entry name" value="SENSOR HISTIDINE KINASE RCSC"/>
    <property type="match status" value="1"/>
</dbReference>
<evidence type="ECO:0000256" key="8">
    <source>
        <dbReference type="ARBA" id="ARBA00022840"/>
    </source>
</evidence>
<keyword evidence="10" id="KW-1133">Transmembrane helix</keyword>
<dbReference type="PRINTS" id="PR00344">
    <property type="entry name" value="BCTRLSENSOR"/>
</dbReference>
<evidence type="ECO:0000313" key="12">
    <source>
        <dbReference type="EMBL" id="KHD84633.1"/>
    </source>
</evidence>
<dbReference type="GO" id="GO:0005886">
    <property type="term" value="C:plasma membrane"/>
    <property type="evidence" value="ECO:0007669"/>
    <property type="project" value="UniProtKB-SubCell"/>
</dbReference>
<dbReference type="Proteomes" id="UP000476934">
    <property type="component" value="Unassembled WGS sequence"/>
</dbReference>
<evidence type="ECO:0000256" key="2">
    <source>
        <dbReference type="ARBA" id="ARBA00004651"/>
    </source>
</evidence>
<evidence type="ECO:0000256" key="10">
    <source>
        <dbReference type="SAM" id="Phobius"/>
    </source>
</evidence>
<dbReference type="GO" id="GO:0005524">
    <property type="term" value="F:ATP binding"/>
    <property type="evidence" value="ECO:0007669"/>
    <property type="project" value="UniProtKB-KW"/>
</dbReference>
<dbReference type="FunFam" id="3.30.565.10:FF:000006">
    <property type="entry name" value="Sensor histidine kinase WalK"/>
    <property type="match status" value="1"/>
</dbReference>
<dbReference type="GO" id="GO:0000155">
    <property type="term" value="F:phosphorelay sensor kinase activity"/>
    <property type="evidence" value="ECO:0007669"/>
    <property type="project" value="InterPro"/>
</dbReference>
<dbReference type="PANTHER" id="PTHR43711">
    <property type="entry name" value="TWO-COMPONENT HISTIDINE KINASE"/>
    <property type="match status" value="1"/>
</dbReference>
<accession>A0A0A6VAV1</accession>
<dbReference type="SUPFAM" id="SSF55874">
    <property type="entry name" value="ATPase domain of HSP90 chaperone/DNA topoisomerase II/histidine kinase"/>
    <property type="match status" value="1"/>
</dbReference>
<dbReference type="InterPro" id="IPR005467">
    <property type="entry name" value="His_kinase_dom"/>
</dbReference>
<keyword evidence="10" id="KW-0472">Membrane</keyword>
<name>A0A0A6VAV1_9BACI</name>
<sequence>MFQKTRIKLTVLNSCVFILLISVLGSVIYMYVRNHMFDDVDRNIMDAIHRVEKAGLVQQMHDPRLRLLIWGNDKIISNIDGPDEYIFEKNASKFMPHQMNEFQDIEVDDSYFRTFSVKAIVQGKTVTLQFVENIDGEMMMLHKLMLITIIGCVLAGIFAVIAGFILAERALKPIKRSWEKQQQFVSDASHELRTPLAVIQSRAELLLQKPAATIQDQISNISVVLKECRRLTKLVANLLTLARSDSNEIEIEKKEFYLDELLKEITEHFSEVASIQGKEIVLKSAPPITFIGDRDRIHQLIVILLDNAMKYTDEHGTIQLSCFEEKNHVGLMVKDNGIGIKEEDQVKIFDRFYQVSKSRTKTDSLGLGLSIAQWIVEKHGGKIKVESKFGEGTTFIITFSKKKIK</sequence>
<reference evidence="13 15" key="2">
    <citation type="submission" date="2020-02" db="EMBL/GenBank/DDBJ databases">
        <authorList>
            <person name="Feng H."/>
        </authorList>
    </citation>
    <scope>NUCLEOTIDE SEQUENCE [LARGE SCALE GENOMIC DNA]</scope>
    <source>
        <strain evidence="13 15">Gsoil 114</strain>
    </source>
</reference>
<dbReference type="AlphaFoldDB" id="A0A0A6VAV1"/>
<keyword evidence="9" id="KW-0902">Two-component regulatory system</keyword>
<feature type="transmembrane region" description="Helical" evidence="10">
    <location>
        <begin position="12"/>
        <end position="32"/>
    </location>
</feature>
<evidence type="ECO:0000256" key="4">
    <source>
        <dbReference type="ARBA" id="ARBA00022553"/>
    </source>
</evidence>
<dbReference type="SMART" id="SM00388">
    <property type="entry name" value="HisKA"/>
    <property type="match status" value="1"/>
</dbReference>
<protein>
    <recommendedName>
        <fullName evidence="3">histidine kinase</fullName>
        <ecNumber evidence="3">2.7.13.3</ecNumber>
    </recommendedName>
</protein>
<keyword evidence="6" id="KW-0547">Nucleotide-binding</keyword>
<dbReference type="PROSITE" id="PS50109">
    <property type="entry name" value="HIS_KIN"/>
    <property type="match status" value="1"/>
</dbReference>
<dbReference type="InterPro" id="IPR003594">
    <property type="entry name" value="HATPase_dom"/>
</dbReference>